<dbReference type="Proteomes" id="UP000321118">
    <property type="component" value="Unassembled WGS sequence"/>
</dbReference>
<dbReference type="RefSeq" id="WP_222594577.1">
    <property type="nucleotide sequence ID" value="NZ_BJUB01000012.1"/>
</dbReference>
<feature type="domain" description="TadE-like" evidence="2">
    <location>
        <begin position="12"/>
        <end position="54"/>
    </location>
</feature>
<organism evidence="3 4">
    <name type="scientific">Cellulomonas xylanilytica</name>
    <dbReference type="NCBI Taxonomy" id="233583"/>
    <lineage>
        <taxon>Bacteria</taxon>
        <taxon>Bacillati</taxon>
        <taxon>Actinomycetota</taxon>
        <taxon>Actinomycetes</taxon>
        <taxon>Micrococcales</taxon>
        <taxon>Cellulomonadaceae</taxon>
        <taxon>Cellulomonas</taxon>
    </lineage>
</organism>
<feature type="transmembrane region" description="Helical" evidence="1">
    <location>
        <begin position="20"/>
        <end position="40"/>
    </location>
</feature>
<evidence type="ECO:0000256" key="1">
    <source>
        <dbReference type="SAM" id="Phobius"/>
    </source>
</evidence>
<keyword evidence="4" id="KW-1185">Reference proteome</keyword>
<evidence type="ECO:0000259" key="2">
    <source>
        <dbReference type="Pfam" id="PF07811"/>
    </source>
</evidence>
<keyword evidence="1" id="KW-0472">Membrane</keyword>
<accession>A0A510VCM6</accession>
<dbReference type="Pfam" id="PF07811">
    <property type="entry name" value="TadE"/>
    <property type="match status" value="1"/>
</dbReference>
<gene>
    <name evidence="3" type="ORF">CXY01_34250</name>
</gene>
<evidence type="ECO:0000313" key="3">
    <source>
        <dbReference type="EMBL" id="GEK22905.1"/>
    </source>
</evidence>
<dbReference type="EMBL" id="BJUB01000012">
    <property type="protein sequence ID" value="GEK22905.1"/>
    <property type="molecule type" value="Genomic_DNA"/>
</dbReference>
<name>A0A510VCM6_9CELL</name>
<keyword evidence="1" id="KW-0812">Transmembrane</keyword>
<evidence type="ECO:0000313" key="4">
    <source>
        <dbReference type="Proteomes" id="UP000321118"/>
    </source>
</evidence>
<proteinExistence type="predicted"/>
<keyword evidence="1" id="KW-1133">Transmembrane helix</keyword>
<dbReference type="InterPro" id="IPR012495">
    <property type="entry name" value="TadE-like_dom"/>
</dbReference>
<dbReference type="AlphaFoldDB" id="A0A510VCM6"/>
<comment type="caution">
    <text evidence="3">The sequence shown here is derived from an EMBL/GenBank/DDBJ whole genome shotgun (WGS) entry which is preliminary data.</text>
</comment>
<protein>
    <recommendedName>
        <fullName evidence="2">TadE-like domain-containing protein</fullName>
    </recommendedName>
</protein>
<reference evidence="3 4" key="1">
    <citation type="submission" date="2019-07" db="EMBL/GenBank/DDBJ databases">
        <title>Whole genome shotgun sequence of Cellulomonas xylanilytica NBRC 101102.</title>
        <authorList>
            <person name="Hosoyama A."/>
            <person name="Uohara A."/>
            <person name="Ohji S."/>
            <person name="Ichikawa N."/>
        </authorList>
    </citation>
    <scope>NUCLEOTIDE SEQUENCE [LARGE SCALE GENOMIC DNA]</scope>
    <source>
        <strain evidence="3 4">NBRC 101102</strain>
    </source>
</reference>
<sequence length="140" mass="14588">MSSKAEHERDRGSMAVEIVVLVPVLLGMLFLIVAFGRYVAAEGDTEAMARDAVRAATLERDRDSAVDAARAAAAATVPSTMTCQPAELRGAFAQGAMLTVDVSCTISWAELGFIGLPGTARVEGSSSAPLDQYRRTGGGP</sequence>